<organism evidence="1 2">
    <name type="scientific">Streptomyces aurantiogriseus</name>
    <dbReference type="NCBI Taxonomy" id="66870"/>
    <lineage>
        <taxon>Bacteria</taxon>
        <taxon>Bacillati</taxon>
        <taxon>Actinomycetota</taxon>
        <taxon>Actinomycetes</taxon>
        <taxon>Kitasatosporales</taxon>
        <taxon>Streptomycetaceae</taxon>
        <taxon>Streptomyces</taxon>
    </lineage>
</organism>
<dbReference type="Proteomes" id="UP000658320">
    <property type="component" value="Unassembled WGS sequence"/>
</dbReference>
<accession>A0A918EZW9</accession>
<dbReference type="AlphaFoldDB" id="A0A918EZW9"/>
<keyword evidence="2" id="KW-1185">Reference proteome</keyword>
<dbReference type="EMBL" id="BMSX01000002">
    <property type="protein sequence ID" value="GGQ95171.1"/>
    <property type="molecule type" value="Genomic_DNA"/>
</dbReference>
<evidence type="ECO:0000313" key="1">
    <source>
        <dbReference type="EMBL" id="GGQ95171.1"/>
    </source>
</evidence>
<comment type="caution">
    <text evidence="1">The sequence shown here is derived from an EMBL/GenBank/DDBJ whole genome shotgun (WGS) entry which is preliminary data.</text>
</comment>
<reference evidence="1" key="2">
    <citation type="submission" date="2020-09" db="EMBL/GenBank/DDBJ databases">
        <authorList>
            <person name="Sun Q."/>
            <person name="Ohkuma M."/>
        </authorList>
    </citation>
    <scope>NUCLEOTIDE SEQUENCE</scope>
    <source>
        <strain evidence="1">JCM 4346</strain>
    </source>
</reference>
<name>A0A918EZW9_9ACTN</name>
<reference evidence="1" key="1">
    <citation type="journal article" date="2014" name="Int. J. Syst. Evol. Microbiol.">
        <title>Complete genome sequence of Corynebacterium casei LMG S-19264T (=DSM 44701T), isolated from a smear-ripened cheese.</title>
        <authorList>
            <consortium name="US DOE Joint Genome Institute (JGI-PGF)"/>
            <person name="Walter F."/>
            <person name="Albersmeier A."/>
            <person name="Kalinowski J."/>
            <person name="Ruckert C."/>
        </authorList>
    </citation>
    <scope>NUCLEOTIDE SEQUENCE</scope>
    <source>
        <strain evidence="1">JCM 4346</strain>
    </source>
</reference>
<proteinExistence type="predicted"/>
<protein>
    <submittedName>
        <fullName evidence="1">Uncharacterized protein</fullName>
    </submittedName>
</protein>
<evidence type="ECO:0000313" key="2">
    <source>
        <dbReference type="Proteomes" id="UP000658320"/>
    </source>
</evidence>
<sequence length="86" mass="9421">MHSFRTVLLLPSAGGDMKVELVQRAANALFDVPDTVHEEIITLIASVAEEPKIQVTELAAAFGEWCWLVYTLHGDVIEVLDVGCAR</sequence>
<gene>
    <name evidence="1" type="ORF">GCM10010251_07010</name>
</gene>